<reference evidence="1" key="1">
    <citation type="submission" date="2023-10" db="EMBL/GenBank/DDBJ databases">
        <authorList>
            <person name="Rodriguez Cubillos JULIANA M."/>
            <person name="De Vega J."/>
        </authorList>
    </citation>
    <scope>NUCLEOTIDE SEQUENCE</scope>
</reference>
<proteinExistence type="predicted"/>
<gene>
    <name evidence="1" type="ORF">MILVUS5_LOCUS21140</name>
</gene>
<name>A0ACB0KBC3_TRIPR</name>
<comment type="caution">
    <text evidence="1">The sequence shown here is derived from an EMBL/GenBank/DDBJ whole genome shotgun (WGS) entry which is preliminary data.</text>
</comment>
<protein>
    <submittedName>
        <fullName evidence="1">Uncharacterized protein</fullName>
    </submittedName>
</protein>
<organism evidence="1 2">
    <name type="scientific">Trifolium pratense</name>
    <name type="common">Red clover</name>
    <dbReference type="NCBI Taxonomy" id="57577"/>
    <lineage>
        <taxon>Eukaryota</taxon>
        <taxon>Viridiplantae</taxon>
        <taxon>Streptophyta</taxon>
        <taxon>Embryophyta</taxon>
        <taxon>Tracheophyta</taxon>
        <taxon>Spermatophyta</taxon>
        <taxon>Magnoliopsida</taxon>
        <taxon>eudicotyledons</taxon>
        <taxon>Gunneridae</taxon>
        <taxon>Pentapetalae</taxon>
        <taxon>rosids</taxon>
        <taxon>fabids</taxon>
        <taxon>Fabales</taxon>
        <taxon>Fabaceae</taxon>
        <taxon>Papilionoideae</taxon>
        <taxon>50 kb inversion clade</taxon>
        <taxon>NPAAA clade</taxon>
        <taxon>Hologalegina</taxon>
        <taxon>IRL clade</taxon>
        <taxon>Trifolieae</taxon>
        <taxon>Trifolium</taxon>
    </lineage>
</organism>
<dbReference type="EMBL" id="CASHSV030000206">
    <property type="protein sequence ID" value="CAJ2653877.1"/>
    <property type="molecule type" value="Genomic_DNA"/>
</dbReference>
<dbReference type="Proteomes" id="UP001177021">
    <property type="component" value="Unassembled WGS sequence"/>
</dbReference>
<evidence type="ECO:0000313" key="2">
    <source>
        <dbReference type="Proteomes" id="UP001177021"/>
    </source>
</evidence>
<sequence length="204" mass="24227">MSNQSIVYYDEGWAYMQNGIKKLLQGLPNPHFTSEDSSMLYTNVYNMCTQNGPHDYSNELYEKYKETFKDYIKSTVLPSLREKKDELLLRDLLKRWSNHKIMIKYLSFFFGYLDIYFTPKRSRSSLEKVGYLSFYSLVYDELQRQVKNAILAMIDRKRAGESIDEKLVNNMLTFYSEIGERTNIKEPKQFAETIIKENPTFNIM</sequence>
<accession>A0ACB0KBC3</accession>
<evidence type="ECO:0000313" key="1">
    <source>
        <dbReference type="EMBL" id="CAJ2653877.1"/>
    </source>
</evidence>
<keyword evidence="2" id="KW-1185">Reference proteome</keyword>